<dbReference type="PANTHER" id="PTHR46410">
    <property type="entry name" value="AT-RICH INTERACTIVE DOMAIN-CONTAINING PROTEIN 2"/>
    <property type="match status" value="1"/>
</dbReference>
<reference evidence="3" key="1">
    <citation type="journal article" date="2019" name="Sci. Rep.">
        <title>Draft genome of Tanacetum cinerariifolium, the natural source of mosquito coil.</title>
        <authorList>
            <person name="Yamashiro T."/>
            <person name="Shiraishi A."/>
            <person name="Satake H."/>
            <person name="Nakayama K."/>
        </authorList>
    </citation>
    <scope>NUCLEOTIDE SEQUENCE</scope>
</reference>
<protein>
    <submittedName>
        <fullName evidence="3">ARID DNA-binding domain-containing protein</fullName>
    </submittedName>
</protein>
<accession>A0A6L2MQX4</accession>
<feature type="region of interest" description="Disordered" evidence="1">
    <location>
        <begin position="244"/>
        <end position="269"/>
    </location>
</feature>
<feature type="domain" description="Retrovirus-related Pol polyprotein from transposon TNT 1-94-like beta-barrel" evidence="2">
    <location>
        <begin position="60"/>
        <end position="138"/>
    </location>
</feature>
<evidence type="ECO:0000313" key="3">
    <source>
        <dbReference type="EMBL" id="GEU74745.1"/>
    </source>
</evidence>
<evidence type="ECO:0000256" key="1">
    <source>
        <dbReference type="SAM" id="MobiDB-lite"/>
    </source>
</evidence>
<feature type="compositionally biased region" description="Basic and acidic residues" evidence="1">
    <location>
        <begin position="256"/>
        <end position="269"/>
    </location>
</feature>
<name>A0A6L2MQX4_TANCI</name>
<gene>
    <name evidence="3" type="ORF">Tci_046723</name>
</gene>
<sequence length="269" mass="31746">MLVKKIKEVEAFNASKMSAKTRDHGKKIASNQKEKRARCYICKERGQVFWKYDATWEEVWYVTSAYKNHMCPTRSLFKKLKYKFKMIEKEETEKKFIFSYGVGNVTVEAREGNFVIPNVHYTPEVTLNVLSFHLLEEQWYTVKIRSHKCNLHYMYDEARTRKAQEESFTKDDGLKDAVTEHNKFLDEYFESIDLKEECSLTIVNLQGLTKDDGEAMNGCYKKFIDMVQVYYETAKMPWYENKPKEDVVESSSGNARVKDPTAKKRMMLE</sequence>
<proteinExistence type="predicted"/>
<dbReference type="AlphaFoldDB" id="A0A6L2MQX4"/>
<dbReference type="InterPro" id="IPR054722">
    <property type="entry name" value="PolX-like_BBD"/>
</dbReference>
<dbReference type="EMBL" id="BKCJ010006945">
    <property type="protein sequence ID" value="GEU74745.1"/>
    <property type="molecule type" value="Genomic_DNA"/>
</dbReference>
<keyword evidence="3" id="KW-0238">DNA-binding</keyword>
<evidence type="ECO:0000259" key="2">
    <source>
        <dbReference type="Pfam" id="PF22936"/>
    </source>
</evidence>
<dbReference type="GO" id="GO:0003677">
    <property type="term" value="F:DNA binding"/>
    <property type="evidence" value="ECO:0007669"/>
    <property type="project" value="UniProtKB-KW"/>
</dbReference>
<organism evidence="3">
    <name type="scientific">Tanacetum cinerariifolium</name>
    <name type="common">Dalmatian daisy</name>
    <name type="synonym">Chrysanthemum cinerariifolium</name>
    <dbReference type="NCBI Taxonomy" id="118510"/>
    <lineage>
        <taxon>Eukaryota</taxon>
        <taxon>Viridiplantae</taxon>
        <taxon>Streptophyta</taxon>
        <taxon>Embryophyta</taxon>
        <taxon>Tracheophyta</taxon>
        <taxon>Spermatophyta</taxon>
        <taxon>Magnoliopsida</taxon>
        <taxon>eudicotyledons</taxon>
        <taxon>Gunneridae</taxon>
        <taxon>Pentapetalae</taxon>
        <taxon>asterids</taxon>
        <taxon>campanulids</taxon>
        <taxon>Asterales</taxon>
        <taxon>Asteraceae</taxon>
        <taxon>Asteroideae</taxon>
        <taxon>Anthemideae</taxon>
        <taxon>Anthemidinae</taxon>
        <taxon>Tanacetum</taxon>
    </lineage>
</organism>
<dbReference type="Pfam" id="PF22936">
    <property type="entry name" value="Pol_BBD"/>
    <property type="match status" value="1"/>
</dbReference>
<dbReference type="PANTHER" id="PTHR46410:SF26">
    <property type="entry name" value="BULB-TYPE LECTIN DOMAIN-CONTAINING PROTEIN-RELATED"/>
    <property type="match status" value="1"/>
</dbReference>
<comment type="caution">
    <text evidence="3">The sequence shown here is derived from an EMBL/GenBank/DDBJ whole genome shotgun (WGS) entry which is preliminary data.</text>
</comment>